<sequence>MKIQRVFGQLEAGTEERKKANAQPMCTIKSVCQNTTWSFSERSSPRWLSLETKQCIDFRSVKPDRLPYNSIAMVELVINQLPQLPYGAHYLCVFGDSAPITARVTHNGLACMSPLVGARPPLPPGQDHVVVDLAVRSSETETDFIHRPFWYYECSVHRTCKSCVTSTWACSWCAHENLCTNNASLCKRRVIIGESNPQNSLIKGRQHCPSFNLDDDLLVPNGVRREIAIGVKNLLTPMVRSFRPQPRRLFCGMNDGFQCVVEIEGAKEVVFAKIQDNVVLCAENIYNYQQEVGELQASLTVLWNGDTFIDKTNGYFLYYKSLTIYKCHLLGSHGSREDCSLCQTRDRKYHCSWCGGSCSFGDSCVEPVANSCPPPHIDLIHPLSGPVEGGTLVVIEGSNLGSSAEEIRDKITIGGIPCEPVDYSVSVRVVCKTGPSAAGPLLGVITVGNRAGVTRAQEKFFYKAVELSGVFPQLGPQSGGTRLYLNGTHLNVGSSVEVYLDDMPCTVERSLASSSQVTCRTSPSPRPNYAVRRLVMRIDGANLTFPRPFSYTPDPTISSVHPLTTFLNGGRTIWVKGTHLNSIQQPRLIISHQGEVLNETATAVSNECMLWQVCQVVHPGAMRCLTPAVQASSPPLAAQLLFLLDGLELRPPAAPLLSYVPDPSLASFTGPGGIKLYKGESLVIEGHRLRQASSEAEVSVTIGTRPCNLTSLTSSQLVCLPPEIQPPGTDETARRTASGLPAVVVRVGPNLRYEVGYLRYEVERAGRELPPWAVAGLAAGGALLMLLSAVTLAALRHKSSQAEREYKRIQLQMDTLENSVRSECKQAFAELQTDMCDLNHELQATGIPLLDHRTYIMKIFFPGVLNNPIIQEFKPINGPQTNYEVAMAQFEQLLYNRNFLLTFVECLERQKTFTIRDKVNVSSLLMIILLAKMEYAKEILKELLLRLVEKYLETKHPQLMLRRAESVVEKLLTNWMALCMYSYIKEHVGKSLFLLFSAIKHQVEKGPVDAITSDARYSLSEERLLREPIDYRVVTVQVIQEEQDEKIVCRVNDCDTISQVKNKILDAVYKNTPFSQRPSIHDVDLGTLAYLTSSLVAQLHIVASLQWRHGRGGHLILDDDDLTSKVSGNWQRLNTLAHYGIKDVAVMGLVHRNRNGPMSLPGSASLGTASKTHNVRYWHLVKPVEDHQPKEHSHKAILEIFLTRLLSTKGTIQKFVDDFLTSILTVNEHLPPAIKWLFDLLDEAALRHGISDPEVLHAWKSNSFPLRFWVLLIKNPDYVFDIDKTPTVDSCLSVIAQTFMDACSTAEHRLGKVGFPAGSAGGGNGTAAVQDSPSNKLLFARDLVTYRQRVTRFYQDVAAMPPVSDQHLAAFLGSLSMSHAGEIDSLNALKELYIYVTKYGSQIVDSLEQEPNCQRMARQLSSILIEEISRRGGETLGKQGNSARVQ</sequence>
<dbReference type="InterPro" id="IPR041362">
    <property type="entry name" value="TIG2_plexin"/>
</dbReference>
<feature type="domain" description="IPT/TIG" evidence="5">
    <location>
        <begin position="464"/>
        <end position="552"/>
    </location>
</feature>
<accession>A0ABY6K393</accession>
<dbReference type="Proteomes" id="UP001235939">
    <property type="component" value="Chromosome 02"/>
</dbReference>
<dbReference type="InterPro" id="IPR046800">
    <property type="entry name" value="Plexin_RBD"/>
</dbReference>
<feature type="domain" description="PSI" evidence="4">
    <location>
        <begin position="153"/>
        <end position="209"/>
    </location>
</feature>
<dbReference type="InterPro" id="IPR016201">
    <property type="entry name" value="PSI"/>
</dbReference>
<dbReference type="Pfam" id="PF20170">
    <property type="entry name" value="Plexin_RBD"/>
    <property type="match status" value="1"/>
</dbReference>
<feature type="domain" description="IPT/TIG" evidence="5">
    <location>
        <begin position="374"/>
        <end position="463"/>
    </location>
</feature>
<dbReference type="InterPro" id="IPR013548">
    <property type="entry name" value="Plexin_cytoplasmic_RasGAP_dom"/>
</dbReference>
<reference evidence="6 7" key="1">
    <citation type="submission" date="2022-01" db="EMBL/GenBank/DDBJ databases">
        <title>A chromosomal length assembly of Cordylochernes scorpioides.</title>
        <authorList>
            <person name="Zeh D."/>
            <person name="Zeh J."/>
        </authorList>
    </citation>
    <scope>NUCLEOTIDE SEQUENCE [LARGE SCALE GENOMIC DNA]</scope>
    <source>
        <strain evidence="6">IN4F17</strain>
        <tissue evidence="6">Whole Body</tissue>
    </source>
</reference>
<dbReference type="SMART" id="SM00423">
    <property type="entry name" value="PSI"/>
    <property type="match status" value="2"/>
</dbReference>
<dbReference type="Pfam" id="PF18020">
    <property type="entry name" value="TIG_2"/>
    <property type="match status" value="1"/>
</dbReference>
<dbReference type="EMBL" id="CP092864">
    <property type="protein sequence ID" value="UYV63082.1"/>
    <property type="molecule type" value="Genomic_DNA"/>
</dbReference>
<name>A0ABY6K393_9ARAC</name>
<keyword evidence="2" id="KW-0325">Glycoprotein</keyword>
<dbReference type="Pfam" id="PF24479">
    <property type="entry name" value="PSI_PlexinA-B"/>
    <property type="match status" value="1"/>
</dbReference>
<evidence type="ECO:0000259" key="4">
    <source>
        <dbReference type="SMART" id="SM00423"/>
    </source>
</evidence>
<evidence type="ECO:0000256" key="1">
    <source>
        <dbReference type="ARBA" id="ARBA00004479"/>
    </source>
</evidence>
<feature type="coiled-coil region" evidence="3">
    <location>
        <begin position="792"/>
        <end position="819"/>
    </location>
</feature>
<feature type="domain" description="IPT/TIG" evidence="5">
    <location>
        <begin position="554"/>
        <end position="660"/>
    </location>
</feature>
<dbReference type="Pfam" id="PF17960">
    <property type="entry name" value="TIG_plexin"/>
    <property type="match status" value="1"/>
</dbReference>
<evidence type="ECO:0000313" key="7">
    <source>
        <dbReference type="Proteomes" id="UP001235939"/>
    </source>
</evidence>
<dbReference type="InterPro" id="IPR041019">
    <property type="entry name" value="TIG1_plexin"/>
</dbReference>
<dbReference type="SUPFAM" id="SSF81296">
    <property type="entry name" value="E set domains"/>
    <property type="match status" value="4"/>
</dbReference>
<dbReference type="PANTHER" id="PTHR22625">
    <property type="entry name" value="PLEXIN"/>
    <property type="match status" value="1"/>
</dbReference>
<keyword evidence="3" id="KW-0175">Coiled coil</keyword>
<dbReference type="SMART" id="SM00429">
    <property type="entry name" value="IPT"/>
    <property type="match status" value="4"/>
</dbReference>
<dbReference type="SUPFAM" id="SSF48350">
    <property type="entry name" value="GTPase activation domain, GAP"/>
    <property type="match status" value="1"/>
</dbReference>
<dbReference type="PANTHER" id="PTHR22625:SF44">
    <property type="entry name" value="PLEXIN-B"/>
    <property type="match status" value="1"/>
</dbReference>
<dbReference type="InterPro" id="IPR013783">
    <property type="entry name" value="Ig-like_fold"/>
</dbReference>
<organism evidence="6 7">
    <name type="scientific">Cordylochernes scorpioides</name>
    <dbReference type="NCBI Taxonomy" id="51811"/>
    <lineage>
        <taxon>Eukaryota</taxon>
        <taxon>Metazoa</taxon>
        <taxon>Ecdysozoa</taxon>
        <taxon>Arthropoda</taxon>
        <taxon>Chelicerata</taxon>
        <taxon>Arachnida</taxon>
        <taxon>Pseudoscorpiones</taxon>
        <taxon>Cheliferoidea</taxon>
        <taxon>Chernetidae</taxon>
        <taxon>Cordylochernes</taxon>
    </lineage>
</organism>
<evidence type="ECO:0000256" key="2">
    <source>
        <dbReference type="ARBA" id="ARBA00023180"/>
    </source>
</evidence>
<dbReference type="InterPro" id="IPR008936">
    <property type="entry name" value="Rho_GTPase_activation_prot"/>
</dbReference>
<dbReference type="Gene3D" id="2.60.40.10">
    <property type="entry name" value="Immunoglobulins"/>
    <property type="match status" value="5"/>
</dbReference>
<evidence type="ECO:0000259" key="5">
    <source>
        <dbReference type="SMART" id="SM00429"/>
    </source>
</evidence>
<comment type="subcellular location">
    <subcellularLocation>
        <location evidence="1">Membrane</location>
        <topology evidence="1">Single-pass type I membrane protein</topology>
    </subcellularLocation>
</comment>
<dbReference type="CDD" id="cd12205">
    <property type="entry name" value="RasGAP_plexin"/>
    <property type="match status" value="1"/>
</dbReference>
<protein>
    <submittedName>
        <fullName evidence="6">PlexB</fullName>
    </submittedName>
</protein>
<dbReference type="Gene3D" id="1.10.506.10">
    <property type="entry name" value="GTPase Activation - p120gap, domain 1"/>
    <property type="match status" value="1"/>
</dbReference>
<dbReference type="Gene3D" id="3.10.20.90">
    <property type="entry name" value="Phosphatidylinositol 3-kinase Catalytic Subunit, Chain A, domain 1"/>
    <property type="match status" value="1"/>
</dbReference>
<evidence type="ECO:0000256" key="3">
    <source>
        <dbReference type="SAM" id="Coils"/>
    </source>
</evidence>
<proteinExistence type="predicted"/>
<dbReference type="InterPro" id="IPR031148">
    <property type="entry name" value="Plexin"/>
</dbReference>
<feature type="domain" description="IPT/TIG" evidence="5">
    <location>
        <begin position="662"/>
        <end position="754"/>
    </location>
</feature>
<gene>
    <name evidence="6" type="ORF">LAZ67_2003078</name>
</gene>
<keyword evidence="7" id="KW-1185">Reference proteome</keyword>
<dbReference type="Pfam" id="PF08337">
    <property type="entry name" value="Plexin_cytopl"/>
    <property type="match status" value="1"/>
</dbReference>
<dbReference type="InterPro" id="IPR002909">
    <property type="entry name" value="IPT_dom"/>
</dbReference>
<evidence type="ECO:0000313" key="6">
    <source>
        <dbReference type="EMBL" id="UYV63082.1"/>
    </source>
</evidence>
<feature type="domain" description="PSI" evidence="4">
    <location>
        <begin position="326"/>
        <end position="373"/>
    </location>
</feature>
<dbReference type="Pfam" id="PF01833">
    <property type="entry name" value="TIG"/>
    <property type="match status" value="4"/>
</dbReference>
<dbReference type="InterPro" id="IPR014756">
    <property type="entry name" value="Ig_E-set"/>
</dbReference>